<dbReference type="STRING" id="1464122.SAMN05421737_103274"/>
<accession>A0A1G6HFN4</accession>
<keyword evidence="1" id="KW-0489">Methyltransferase</keyword>
<dbReference type="InterPro" id="IPR029063">
    <property type="entry name" value="SAM-dependent_MTases_sf"/>
</dbReference>
<dbReference type="OrthoDB" id="1653798at2"/>
<dbReference type="SUPFAM" id="SSF53335">
    <property type="entry name" value="S-adenosyl-L-methionine-dependent methyltransferases"/>
    <property type="match status" value="1"/>
</dbReference>
<dbReference type="PANTHER" id="PTHR36112">
    <property type="entry name" value="RIBOSOMAL RNA SMALL SUBUNIT METHYLTRANSFERASE J"/>
    <property type="match status" value="1"/>
</dbReference>
<dbReference type="EMBL" id="FMYM01000003">
    <property type="protein sequence ID" value="SDB92974.1"/>
    <property type="molecule type" value="Genomic_DNA"/>
</dbReference>
<evidence type="ECO:0000313" key="1">
    <source>
        <dbReference type="EMBL" id="SDB92974.1"/>
    </source>
</evidence>
<evidence type="ECO:0000313" key="2">
    <source>
        <dbReference type="Proteomes" id="UP000242662"/>
    </source>
</evidence>
<gene>
    <name evidence="1" type="ORF">SAMN05421737_103274</name>
</gene>
<proteinExistence type="predicted"/>
<name>A0A1G6HFN4_9BACI</name>
<keyword evidence="2" id="KW-1185">Reference proteome</keyword>
<dbReference type="GO" id="GO:0008990">
    <property type="term" value="F:rRNA (guanine-N2-)-methyltransferase activity"/>
    <property type="evidence" value="ECO:0007669"/>
    <property type="project" value="InterPro"/>
</dbReference>
<dbReference type="AlphaFoldDB" id="A0A1G6HFN4"/>
<organism evidence="1 2">
    <name type="scientific">Shouchella lonarensis</name>
    <dbReference type="NCBI Taxonomy" id="1464122"/>
    <lineage>
        <taxon>Bacteria</taxon>
        <taxon>Bacillati</taxon>
        <taxon>Bacillota</taxon>
        <taxon>Bacilli</taxon>
        <taxon>Bacillales</taxon>
        <taxon>Bacillaceae</taxon>
        <taxon>Shouchella</taxon>
    </lineage>
</organism>
<sequence length="258" mass="28814">MIVTTARKQAHTFIAQAKKYAETLAVPLVPREDRSLQSLFEQVDSEVLVVGAEKLSLHKQGVHEPFFYHPNAALVRYKQWRHTKRDPLIEAADLRAGDSFLDGTLGMAADAVMAQLAVGPKGRVIGVEADPRVAFIVREGLQSWTDGDHLDDFTKAMRTIEVVCANSTSYLQQCPDRSIDVIYFDPMFQVAVASPGIAGLRAFAHGAPLDDVMMTEARRVARRAIVLKDHRGSEQFARYGYTIRRRLRASFQYGVLKV</sequence>
<dbReference type="InterPro" id="IPR007536">
    <property type="entry name" value="16SrRNA_methylTrfase_J"/>
</dbReference>
<dbReference type="RefSeq" id="WP_090775113.1">
    <property type="nucleotide sequence ID" value="NZ_FMYM01000003.1"/>
</dbReference>
<reference evidence="2" key="1">
    <citation type="submission" date="2016-09" db="EMBL/GenBank/DDBJ databases">
        <authorList>
            <person name="Varghese N."/>
            <person name="Submissions S."/>
        </authorList>
    </citation>
    <scope>NUCLEOTIDE SEQUENCE [LARGE SCALE GENOMIC DNA]</scope>
    <source>
        <strain evidence="2">25nlg</strain>
    </source>
</reference>
<dbReference type="Proteomes" id="UP000242662">
    <property type="component" value="Unassembled WGS sequence"/>
</dbReference>
<dbReference type="Pfam" id="PF04445">
    <property type="entry name" value="SAM_MT"/>
    <property type="match status" value="1"/>
</dbReference>
<keyword evidence="1" id="KW-0808">Transferase</keyword>
<dbReference type="PANTHER" id="PTHR36112:SF1">
    <property type="entry name" value="RIBOSOMAL RNA SMALL SUBUNIT METHYLTRANSFERASE J"/>
    <property type="match status" value="1"/>
</dbReference>
<dbReference type="Gene3D" id="3.40.50.150">
    <property type="entry name" value="Vaccinia Virus protein VP39"/>
    <property type="match status" value="1"/>
</dbReference>
<protein>
    <submittedName>
        <fullName evidence="1">SAM-dependent methyltransferase</fullName>
    </submittedName>
</protein>